<organism evidence="1">
    <name type="scientific">Brassica oleracea</name>
    <name type="common">Wild cabbage</name>
    <dbReference type="NCBI Taxonomy" id="3712"/>
    <lineage>
        <taxon>Eukaryota</taxon>
        <taxon>Viridiplantae</taxon>
        <taxon>Streptophyta</taxon>
        <taxon>Embryophyta</taxon>
        <taxon>Tracheophyta</taxon>
        <taxon>Spermatophyta</taxon>
        <taxon>Magnoliopsida</taxon>
        <taxon>eudicotyledons</taxon>
        <taxon>Gunneridae</taxon>
        <taxon>Pentapetalae</taxon>
        <taxon>rosids</taxon>
        <taxon>malvids</taxon>
        <taxon>Brassicales</taxon>
        <taxon>Brassicaceae</taxon>
        <taxon>Brassiceae</taxon>
        <taxon>Brassica</taxon>
    </lineage>
</organism>
<reference evidence="1" key="1">
    <citation type="submission" date="2018-11" db="EMBL/GenBank/DDBJ databases">
        <authorList>
            <consortium name="Genoscope - CEA"/>
            <person name="William W."/>
        </authorList>
    </citation>
    <scope>NUCLEOTIDE SEQUENCE</scope>
</reference>
<dbReference type="EMBL" id="LR031879">
    <property type="protein sequence ID" value="VDD55363.1"/>
    <property type="molecule type" value="Genomic_DNA"/>
</dbReference>
<proteinExistence type="predicted"/>
<sequence length="47" mass="5318">MDDRLVNEEALNANFLIPPDENAYRGKTMAEICCVVIRSGTLTLWSF</sequence>
<protein>
    <submittedName>
        <fullName evidence="1">Uncharacterized protein</fullName>
    </submittedName>
</protein>
<gene>
    <name evidence="1" type="ORF">BOLC8T48592H</name>
</gene>
<name>A0A3P6FBY0_BRAOL</name>
<dbReference type="AlphaFoldDB" id="A0A3P6FBY0"/>
<evidence type="ECO:0000313" key="1">
    <source>
        <dbReference type="EMBL" id="VDD55363.1"/>
    </source>
</evidence>
<accession>A0A3P6FBY0</accession>